<feature type="transmembrane region" description="Helical" evidence="7">
    <location>
        <begin position="138"/>
        <end position="171"/>
    </location>
</feature>
<protein>
    <submittedName>
        <fullName evidence="8">Chromate transporter</fullName>
    </submittedName>
</protein>
<accession>A0ABQ2CTQ8</accession>
<feature type="transmembrane region" description="Helical" evidence="7">
    <location>
        <begin position="350"/>
        <end position="379"/>
    </location>
</feature>
<keyword evidence="9" id="KW-1185">Reference proteome</keyword>
<dbReference type="PIRSF" id="PIRSF004810">
    <property type="entry name" value="ChrA"/>
    <property type="match status" value="1"/>
</dbReference>
<dbReference type="PANTHER" id="PTHR33567">
    <property type="entry name" value="CHROMATE ION TRANSPORTER (EUROFUNG)"/>
    <property type="match status" value="1"/>
</dbReference>
<feature type="transmembrane region" description="Helical" evidence="7">
    <location>
        <begin position="317"/>
        <end position="338"/>
    </location>
</feature>
<evidence type="ECO:0000256" key="5">
    <source>
        <dbReference type="ARBA" id="ARBA00022989"/>
    </source>
</evidence>
<dbReference type="EMBL" id="BMOD01000001">
    <property type="protein sequence ID" value="GGJ19573.1"/>
    <property type="molecule type" value="Genomic_DNA"/>
</dbReference>
<evidence type="ECO:0000313" key="9">
    <source>
        <dbReference type="Proteomes" id="UP000632222"/>
    </source>
</evidence>
<reference evidence="9" key="1">
    <citation type="journal article" date="2019" name="Int. J. Syst. Evol. Microbiol.">
        <title>The Global Catalogue of Microorganisms (GCM) 10K type strain sequencing project: providing services to taxonomists for standard genome sequencing and annotation.</title>
        <authorList>
            <consortium name="The Broad Institute Genomics Platform"/>
            <consortium name="The Broad Institute Genome Sequencing Center for Infectious Disease"/>
            <person name="Wu L."/>
            <person name="Ma J."/>
        </authorList>
    </citation>
    <scope>NUCLEOTIDE SEQUENCE [LARGE SCALE GENOMIC DNA]</scope>
    <source>
        <strain evidence="9">JCM 14370</strain>
    </source>
</reference>
<feature type="transmembrane region" description="Helical" evidence="7">
    <location>
        <begin position="225"/>
        <end position="244"/>
    </location>
</feature>
<name>A0ABQ2CTQ8_9DEIO</name>
<feature type="transmembrane region" description="Helical" evidence="7">
    <location>
        <begin position="250"/>
        <end position="272"/>
    </location>
</feature>
<dbReference type="InterPro" id="IPR003370">
    <property type="entry name" value="Chromate_transpt"/>
</dbReference>
<dbReference type="Proteomes" id="UP000632222">
    <property type="component" value="Unassembled WGS sequence"/>
</dbReference>
<keyword evidence="3" id="KW-1003">Cell membrane</keyword>
<dbReference type="RefSeq" id="WP_188998488.1">
    <property type="nucleotide sequence ID" value="NZ_BMOD01000001.1"/>
</dbReference>
<dbReference type="Pfam" id="PF02417">
    <property type="entry name" value="Chromate_transp"/>
    <property type="match status" value="2"/>
</dbReference>
<evidence type="ECO:0000256" key="7">
    <source>
        <dbReference type="SAM" id="Phobius"/>
    </source>
</evidence>
<evidence type="ECO:0000256" key="4">
    <source>
        <dbReference type="ARBA" id="ARBA00022692"/>
    </source>
</evidence>
<comment type="subcellular location">
    <subcellularLocation>
        <location evidence="1">Cell membrane</location>
        <topology evidence="1">Multi-pass membrane protein</topology>
    </subcellularLocation>
</comment>
<comment type="caution">
    <text evidence="8">The sequence shown here is derived from an EMBL/GenBank/DDBJ whole genome shotgun (WGS) entry which is preliminary data.</text>
</comment>
<organism evidence="8 9">
    <name type="scientific">Deinococcus roseus</name>
    <dbReference type="NCBI Taxonomy" id="392414"/>
    <lineage>
        <taxon>Bacteria</taxon>
        <taxon>Thermotogati</taxon>
        <taxon>Deinococcota</taxon>
        <taxon>Deinococci</taxon>
        <taxon>Deinococcales</taxon>
        <taxon>Deinococcaceae</taxon>
        <taxon>Deinococcus</taxon>
    </lineage>
</organism>
<evidence type="ECO:0000256" key="3">
    <source>
        <dbReference type="ARBA" id="ARBA00022475"/>
    </source>
</evidence>
<feature type="transmembrane region" description="Helical" evidence="7">
    <location>
        <begin position="75"/>
        <end position="98"/>
    </location>
</feature>
<gene>
    <name evidence="8" type="ORF">GCM10008938_02100</name>
</gene>
<evidence type="ECO:0000256" key="1">
    <source>
        <dbReference type="ARBA" id="ARBA00004651"/>
    </source>
</evidence>
<feature type="transmembrane region" description="Helical" evidence="7">
    <location>
        <begin position="110"/>
        <end position="131"/>
    </location>
</feature>
<evidence type="ECO:0000256" key="2">
    <source>
        <dbReference type="ARBA" id="ARBA00005262"/>
    </source>
</evidence>
<evidence type="ECO:0000256" key="6">
    <source>
        <dbReference type="ARBA" id="ARBA00023136"/>
    </source>
</evidence>
<dbReference type="NCBIfam" id="TIGR00937">
    <property type="entry name" value="2A51"/>
    <property type="match status" value="1"/>
</dbReference>
<evidence type="ECO:0000313" key="8">
    <source>
        <dbReference type="EMBL" id="GGJ19573.1"/>
    </source>
</evidence>
<feature type="transmembrane region" description="Helical" evidence="7">
    <location>
        <begin position="191"/>
        <end position="213"/>
    </location>
</feature>
<dbReference type="PANTHER" id="PTHR33567:SF3">
    <property type="entry name" value="CHROMATE ION TRANSPORTER (EUROFUNG)"/>
    <property type="match status" value="1"/>
</dbReference>
<proteinExistence type="inferred from homology"/>
<keyword evidence="6 7" id="KW-0472">Membrane</keyword>
<feature type="transmembrane region" description="Helical" evidence="7">
    <location>
        <begin position="284"/>
        <end position="305"/>
    </location>
</feature>
<keyword evidence="5 7" id="KW-1133">Transmembrane helix</keyword>
<dbReference type="InterPro" id="IPR014047">
    <property type="entry name" value="Chr_Tranpt_l_chain"/>
</dbReference>
<keyword evidence="4 7" id="KW-0812">Transmembrane</keyword>
<sequence>MHPALDVLLTFLRLGCSSFGGPVAHLGYFRQEFVERKKWLSDSDYADLVALCTFLPGPSSSQVGMCLGKLRAGTLGAVLAWVGFTTPSALIMLALALGANQFLSGGLVRALSLLTLGVILSAVLGMARTLAPDNTRRLIALISGLLMLLLPTAWTSLLVIALGGLYGIWQFRPAEQEKPPLSNNLNLHRTGIYLGLATTLLVGLPLLAFSPILHLFGLMYRTGSLVFGGGHVVLPLLQPISVWLTPEQFLGAYGAAQAIPGPVFAISTFLGATFPEVHPVLGGLVATSGIFLPALLLVLAIMPVWNSIKALPLLQAALRGVNAAVVGLLGAALLDAALTIRPHTVLEFLWVILSFVLLHLLKIPAHLVVLGGAVVGYFVL</sequence>
<comment type="similarity">
    <text evidence="2">Belongs to the chromate ion transporter (CHR) (TC 2.A.51) family.</text>
</comment>